<dbReference type="AlphaFoldDB" id="A0A1D7QYL3"/>
<dbReference type="InterPro" id="IPR006657">
    <property type="entry name" value="MoPterin_dinucl-bd_dom"/>
</dbReference>
<dbReference type="Pfam" id="PF00384">
    <property type="entry name" value="Molybdopterin"/>
    <property type="match status" value="1"/>
</dbReference>
<dbReference type="OrthoDB" id="9805142at2"/>
<dbReference type="InterPro" id="IPR009010">
    <property type="entry name" value="Asp_de-COase-like_dom_sf"/>
</dbReference>
<reference evidence="11 12" key="1">
    <citation type="submission" date="2015-08" db="EMBL/GenBank/DDBJ databases">
        <title>The complete genome sequence of Bacillus beveridgei MLTeJB.</title>
        <authorList>
            <person name="Hanson T.E."/>
            <person name="Mesa C."/>
            <person name="Basesman S.M."/>
            <person name="Oremland R.S."/>
        </authorList>
    </citation>
    <scope>NUCLEOTIDE SEQUENCE [LARGE SCALE GENOMIC DNA]</scope>
    <source>
        <strain evidence="11 12">MLTeJB</strain>
    </source>
</reference>
<dbReference type="Gene3D" id="2.20.25.90">
    <property type="entry name" value="ADC-like domains"/>
    <property type="match status" value="1"/>
</dbReference>
<dbReference type="KEGG" id="bbev:BBEV_2768"/>
<evidence type="ECO:0000313" key="12">
    <source>
        <dbReference type="Proteomes" id="UP000094463"/>
    </source>
</evidence>
<organism evidence="11 12">
    <name type="scientific">Salisediminibacterium beveridgei</name>
    <dbReference type="NCBI Taxonomy" id="632773"/>
    <lineage>
        <taxon>Bacteria</taxon>
        <taxon>Bacillati</taxon>
        <taxon>Bacillota</taxon>
        <taxon>Bacilli</taxon>
        <taxon>Bacillales</taxon>
        <taxon>Bacillaceae</taxon>
        <taxon>Salisediminibacterium</taxon>
    </lineage>
</organism>
<dbReference type="Proteomes" id="UP000094463">
    <property type="component" value="Chromosome"/>
</dbReference>
<dbReference type="InterPro" id="IPR006656">
    <property type="entry name" value="Mopterin_OxRdtase"/>
</dbReference>
<feature type="domain" description="4Fe-4S Mo/W bis-MGD-type" evidence="10">
    <location>
        <begin position="62"/>
        <end position="157"/>
    </location>
</feature>
<keyword evidence="4" id="KW-0500">Molybdenum</keyword>
<dbReference type="RefSeq" id="WP_069366016.1">
    <property type="nucleotide sequence ID" value="NZ_CP012502.1"/>
</dbReference>
<dbReference type="Gene3D" id="3.40.228.10">
    <property type="entry name" value="Dimethylsulfoxide Reductase, domain 2"/>
    <property type="match status" value="1"/>
</dbReference>
<evidence type="ECO:0000256" key="8">
    <source>
        <dbReference type="ARBA" id="ARBA00023004"/>
    </source>
</evidence>
<dbReference type="GO" id="GO:0016491">
    <property type="term" value="F:oxidoreductase activity"/>
    <property type="evidence" value="ECO:0007669"/>
    <property type="project" value="UniProtKB-KW"/>
</dbReference>
<dbReference type="PANTHER" id="PTHR43742">
    <property type="entry name" value="TRIMETHYLAMINE-N-OXIDE REDUCTASE"/>
    <property type="match status" value="1"/>
</dbReference>
<comment type="cofactor">
    <cofactor evidence="1">
        <name>Mo-bis(molybdopterin guanine dinucleotide)</name>
        <dbReference type="ChEBI" id="CHEBI:60539"/>
    </cofactor>
</comment>
<keyword evidence="9" id="KW-0411">Iron-sulfur</keyword>
<dbReference type="GO" id="GO:0051539">
    <property type="term" value="F:4 iron, 4 sulfur cluster binding"/>
    <property type="evidence" value="ECO:0007669"/>
    <property type="project" value="UniProtKB-KW"/>
</dbReference>
<evidence type="ECO:0000256" key="7">
    <source>
        <dbReference type="ARBA" id="ARBA00023002"/>
    </source>
</evidence>
<sequence>MSKSVFENKVNRRSFVKGAGILSAIAVASPFFGSPVRQITGGNVWADDAHGIGAFTEDYTAENVIYTTCEQCNTHCTIKAYVKEGKIEGGCTSLVRKIAGNPYSPLTMKPIGQIDYAKPAADAALGGGSVAVAGRGLRGGRTCLKGQAGIQTAYDAYRLKKPMKRVGPRGSGKWKTISWEQAYEEIVEGSPDLGTPGLKELAVYEEEEVVMADWEQVKEGAMTQEDFDAKYKDVLIDTKHPDFGPKVNQVACLGGDRRHFTNTRIWTQGLGSNNFDDHGGVCGVSSVIGNVRSFEHGKRRTYTDIDYIEYMIAFGTNPLVANKGPTWMAPQITNAIERGMKMAVVDTRMSKTVEKAHQWVPIIPGTDGAFALAMGRWIIENERYDKTYLTNPNRAAAEADDEPTWSDATHLVKVSEATRQKLRASELGLREEGDDDDYVVLKNGVPHASEDADEADLEVDTSVHGIEVKSSFLLYKEEVMKHSLEEYAEITGIEKSMIEDVSREFTSHGKKAAAFGYRGNAMHTNGYYSVRAMNLLNHLIGNYDWKGGSISSGANFGPWDGAYDLDTVPNARKPWGIPITRKQSQYEQSTLFERDGGYPALRPWFGTTGNSSHEVIPSADEGYPYHLKALFVYRMDPILSFSTGYKNREVLQDESKIPLLVSLDITVGEAAQVSDYVLPDLTYLERYGQQTIYPNQLHRLSSIMQPVTRVVPEARAVEDVFIDLAKRLDLPGVGENAFANGDKLNSYEEYYTKMAANIAMKDEAVPDADAEEMAIFENARKKALGEFFDIDRLKRAVTPEEWPKVVYMLNRGGRFEAPGEEYINDGKHVKYQYGGQTNFYDEITARNKHSFSGEFHSGVPIHEQIKEYDETVYERDLPLVMTNWKAKHIGTHRQVSNVWLREVREDNPLWMNSIDAKKRGLKNGDTIKIKGSDYEAEGRIMVTEGIRPGVVGSSYNFGHTAFRSQPIKIDGKWSGAGAEYGHTSYEFAAPKKESGLYAKGRDTGFSANNLLSIDSTLGNSSLFDPIGGSAAQLYAKVEVSKA</sequence>
<keyword evidence="3" id="KW-0004">4Fe-4S</keyword>
<evidence type="ECO:0000256" key="5">
    <source>
        <dbReference type="ARBA" id="ARBA00022723"/>
    </source>
</evidence>
<proteinExistence type="inferred from homology"/>
<keyword evidence="7" id="KW-0560">Oxidoreductase</keyword>
<evidence type="ECO:0000313" key="11">
    <source>
        <dbReference type="EMBL" id="AOM84105.1"/>
    </source>
</evidence>
<evidence type="ECO:0000256" key="3">
    <source>
        <dbReference type="ARBA" id="ARBA00022485"/>
    </source>
</evidence>
<evidence type="ECO:0000256" key="9">
    <source>
        <dbReference type="ARBA" id="ARBA00023014"/>
    </source>
</evidence>
<keyword evidence="8" id="KW-0408">Iron</keyword>
<keyword evidence="12" id="KW-1185">Reference proteome</keyword>
<dbReference type="PATRIC" id="fig|632773.3.peg.2910"/>
<name>A0A1D7QYL3_9BACI</name>
<gene>
    <name evidence="11" type="primary">psrA-3</name>
    <name evidence="11" type="ORF">BBEV_2768</name>
</gene>
<dbReference type="Gene3D" id="3.40.50.740">
    <property type="match status" value="2"/>
</dbReference>
<dbReference type="STRING" id="632773.BBEV_2768"/>
<evidence type="ECO:0000256" key="4">
    <source>
        <dbReference type="ARBA" id="ARBA00022505"/>
    </source>
</evidence>
<evidence type="ECO:0000256" key="2">
    <source>
        <dbReference type="ARBA" id="ARBA00010312"/>
    </source>
</evidence>
<dbReference type="SUPFAM" id="SSF50692">
    <property type="entry name" value="ADC-like"/>
    <property type="match status" value="1"/>
</dbReference>
<evidence type="ECO:0000259" key="10">
    <source>
        <dbReference type="PROSITE" id="PS51669"/>
    </source>
</evidence>
<evidence type="ECO:0000256" key="6">
    <source>
        <dbReference type="ARBA" id="ARBA00022729"/>
    </source>
</evidence>
<dbReference type="PROSITE" id="PS51669">
    <property type="entry name" value="4FE4S_MOW_BIS_MGD"/>
    <property type="match status" value="1"/>
</dbReference>
<dbReference type="GO" id="GO:0046872">
    <property type="term" value="F:metal ion binding"/>
    <property type="evidence" value="ECO:0007669"/>
    <property type="project" value="UniProtKB-KW"/>
</dbReference>
<keyword evidence="6" id="KW-0732">Signal</keyword>
<dbReference type="InterPro" id="IPR006963">
    <property type="entry name" value="Mopterin_OxRdtase_4Fe-4S_dom"/>
</dbReference>
<dbReference type="PANTHER" id="PTHR43742:SF9">
    <property type="entry name" value="TETRATHIONATE REDUCTASE SUBUNIT A"/>
    <property type="match status" value="1"/>
</dbReference>
<dbReference type="Pfam" id="PF01568">
    <property type="entry name" value="Molydop_binding"/>
    <property type="match status" value="1"/>
</dbReference>
<protein>
    <submittedName>
        <fullName evidence="11">Molybdopterin oxidoreductase, tetrathionate reductase-like</fullName>
    </submittedName>
</protein>
<dbReference type="InterPro" id="IPR006311">
    <property type="entry name" value="TAT_signal"/>
</dbReference>
<dbReference type="Gene3D" id="2.40.40.20">
    <property type="match status" value="1"/>
</dbReference>
<accession>A0A1D7QYL3</accession>
<dbReference type="PROSITE" id="PS51318">
    <property type="entry name" value="TAT"/>
    <property type="match status" value="1"/>
</dbReference>
<comment type="similarity">
    <text evidence="2">Belongs to the prokaryotic molybdopterin-containing oxidoreductase family.</text>
</comment>
<dbReference type="EMBL" id="CP012502">
    <property type="protein sequence ID" value="AOM84105.1"/>
    <property type="molecule type" value="Genomic_DNA"/>
</dbReference>
<dbReference type="GO" id="GO:0043546">
    <property type="term" value="F:molybdopterin cofactor binding"/>
    <property type="evidence" value="ECO:0007669"/>
    <property type="project" value="InterPro"/>
</dbReference>
<dbReference type="SUPFAM" id="SSF53706">
    <property type="entry name" value="Formate dehydrogenase/DMSO reductase, domains 1-3"/>
    <property type="match status" value="1"/>
</dbReference>
<dbReference type="InterPro" id="IPR050612">
    <property type="entry name" value="Prok_Mopterin_Oxidored"/>
</dbReference>
<dbReference type="SMART" id="SM00926">
    <property type="entry name" value="Molybdop_Fe4S4"/>
    <property type="match status" value="1"/>
</dbReference>
<evidence type="ECO:0000256" key="1">
    <source>
        <dbReference type="ARBA" id="ARBA00001942"/>
    </source>
</evidence>
<keyword evidence="5" id="KW-0479">Metal-binding</keyword>